<evidence type="ECO:0000313" key="4">
    <source>
        <dbReference type="Proteomes" id="UP000050525"/>
    </source>
</evidence>
<feature type="domain" description="Reverse transcriptase" evidence="2">
    <location>
        <begin position="90"/>
        <end position="188"/>
    </location>
</feature>
<dbReference type="Proteomes" id="UP000050525">
    <property type="component" value="Unassembled WGS sequence"/>
</dbReference>
<feature type="region of interest" description="Disordered" evidence="1">
    <location>
        <begin position="1"/>
        <end position="27"/>
    </location>
</feature>
<keyword evidence="4" id="KW-1185">Reference proteome</keyword>
<comment type="caution">
    <text evidence="3">The sequence shown here is derived from an EMBL/GenBank/DDBJ whole genome shotgun (WGS) entry which is preliminary data.</text>
</comment>
<dbReference type="EMBL" id="AKHW03006692">
    <property type="protein sequence ID" value="KYO19161.1"/>
    <property type="molecule type" value="Genomic_DNA"/>
</dbReference>
<evidence type="ECO:0000256" key="1">
    <source>
        <dbReference type="SAM" id="MobiDB-lite"/>
    </source>
</evidence>
<feature type="compositionally biased region" description="Polar residues" evidence="1">
    <location>
        <begin position="1"/>
        <end position="12"/>
    </location>
</feature>
<dbReference type="InterPro" id="IPR000477">
    <property type="entry name" value="RT_dom"/>
</dbReference>
<reference evidence="3 4" key="1">
    <citation type="journal article" date="2012" name="Genome Biol.">
        <title>Sequencing three crocodilian genomes to illuminate the evolution of archosaurs and amniotes.</title>
        <authorList>
            <person name="St John J.A."/>
            <person name="Braun E.L."/>
            <person name="Isberg S.R."/>
            <person name="Miles L.G."/>
            <person name="Chong A.Y."/>
            <person name="Gongora J."/>
            <person name="Dalzell P."/>
            <person name="Moran C."/>
            <person name="Bed'hom B."/>
            <person name="Abzhanov A."/>
            <person name="Burgess S.C."/>
            <person name="Cooksey A.M."/>
            <person name="Castoe T.A."/>
            <person name="Crawford N.G."/>
            <person name="Densmore L.D."/>
            <person name="Drew J.C."/>
            <person name="Edwards S.V."/>
            <person name="Faircloth B.C."/>
            <person name="Fujita M.K."/>
            <person name="Greenwold M.J."/>
            <person name="Hoffmann F.G."/>
            <person name="Howard J.M."/>
            <person name="Iguchi T."/>
            <person name="Janes D.E."/>
            <person name="Khan S.Y."/>
            <person name="Kohno S."/>
            <person name="de Koning A.J."/>
            <person name="Lance S.L."/>
            <person name="McCarthy F.M."/>
            <person name="McCormack J.E."/>
            <person name="Merchant M.E."/>
            <person name="Peterson D.G."/>
            <person name="Pollock D.D."/>
            <person name="Pourmand N."/>
            <person name="Raney B.J."/>
            <person name="Roessler K.A."/>
            <person name="Sanford J.R."/>
            <person name="Sawyer R.H."/>
            <person name="Schmidt C.J."/>
            <person name="Triplett E.W."/>
            <person name="Tuberville T.D."/>
            <person name="Venegas-Anaya M."/>
            <person name="Howard J.T."/>
            <person name="Jarvis E.D."/>
            <person name="Guillette L.J.Jr."/>
            <person name="Glenn T.C."/>
            <person name="Green R.E."/>
            <person name="Ray D.A."/>
        </authorList>
    </citation>
    <scope>NUCLEOTIDE SEQUENCE [LARGE SCALE GENOMIC DNA]</scope>
    <source>
        <strain evidence="3">KSC_2009_1</strain>
    </source>
</reference>
<gene>
    <name evidence="3" type="ORF">Y1Q_0006517</name>
</gene>
<dbReference type="Pfam" id="PF00078">
    <property type="entry name" value="RVT_1"/>
    <property type="match status" value="1"/>
</dbReference>
<evidence type="ECO:0000259" key="2">
    <source>
        <dbReference type="Pfam" id="PF00078"/>
    </source>
</evidence>
<evidence type="ECO:0000313" key="3">
    <source>
        <dbReference type="EMBL" id="KYO19161.1"/>
    </source>
</evidence>
<dbReference type="AlphaFoldDB" id="A0A151M3W3"/>
<sequence length="240" mass="26789">MVEDSQTPTVNPQMAEGTQDFGDGPLDNGKLLTPTMDPWTMKDPQTLAWDPQTVAGYPMTTADHQTLAGDPKMTDEPQILATSDPPVATQGETHDIPIQAGVKQGCPLSPNNFNVAMELLLNAMVEGPGGLRLYRWKLSILACTDNIIFLASDPKKLQKMLDISSEEVEWMRLCFNASNCAFLHVNCRKKSTGLDSTVTIQGKQTKCLRDSKSYLHLRMPTSHWVKQMLEETIHGRRYLW</sequence>
<protein>
    <recommendedName>
        <fullName evidence="2">Reverse transcriptase domain-containing protein</fullName>
    </recommendedName>
</protein>
<name>A0A151M3W3_ALLMI</name>
<proteinExistence type="predicted"/>
<accession>A0A151M3W3</accession>
<organism evidence="3 4">
    <name type="scientific">Alligator mississippiensis</name>
    <name type="common">American alligator</name>
    <dbReference type="NCBI Taxonomy" id="8496"/>
    <lineage>
        <taxon>Eukaryota</taxon>
        <taxon>Metazoa</taxon>
        <taxon>Chordata</taxon>
        <taxon>Craniata</taxon>
        <taxon>Vertebrata</taxon>
        <taxon>Euteleostomi</taxon>
        <taxon>Archelosauria</taxon>
        <taxon>Archosauria</taxon>
        <taxon>Crocodylia</taxon>
        <taxon>Alligatoridae</taxon>
        <taxon>Alligatorinae</taxon>
        <taxon>Alligator</taxon>
    </lineage>
</organism>